<keyword evidence="2" id="KW-0808">Transferase</keyword>
<name>A0AA97FCF8_9EURY</name>
<dbReference type="Pfam" id="PF13847">
    <property type="entry name" value="Methyltransf_31"/>
    <property type="match status" value="1"/>
</dbReference>
<dbReference type="CDD" id="cd02440">
    <property type="entry name" value="AdoMet_MTases"/>
    <property type="match status" value="1"/>
</dbReference>
<keyword evidence="2" id="KW-0489">Methyltransferase</keyword>
<reference evidence="2 3" key="1">
    <citation type="submission" date="2019-09" db="EMBL/GenBank/DDBJ databases">
        <title>The complete genome of Methanoplanus sp. FWC-SCC4.</title>
        <authorList>
            <person name="Chen S.-C."/>
            <person name="Zhou Y.-Z."/>
            <person name="Lai M.-C."/>
        </authorList>
    </citation>
    <scope>NUCLEOTIDE SEQUENCE [LARGE SCALE GENOMIC DNA]</scope>
    <source>
        <strain evidence="2 3">FWC-SCC4</strain>
    </source>
</reference>
<dbReference type="InterPro" id="IPR025714">
    <property type="entry name" value="Methyltranfer_dom"/>
</dbReference>
<dbReference type="PANTHER" id="PTHR45128:SF1">
    <property type="entry name" value="S-ADENOSYLMETHIONINE-DEPENDENT METHYLTRANSFERASE RV2258C"/>
    <property type="match status" value="1"/>
</dbReference>
<dbReference type="RefSeq" id="WP_317136373.1">
    <property type="nucleotide sequence ID" value="NZ_CP043875.1"/>
</dbReference>
<evidence type="ECO:0000313" key="3">
    <source>
        <dbReference type="Proteomes" id="UP001301797"/>
    </source>
</evidence>
<dbReference type="InterPro" id="IPR053173">
    <property type="entry name" value="SAM-binding_MTase"/>
</dbReference>
<organism evidence="2 3">
    <name type="scientific">Methanochimaera problematica</name>
    <dbReference type="NCBI Taxonomy" id="2609417"/>
    <lineage>
        <taxon>Archaea</taxon>
        <taxon>Methanobacteriati</taxon>
        <taxon>Methanobacteriota</taxon>
        <taxon>Stenosarchaea group</taxon>
        <taxon>Methanomicrobia</taxon>
        <taxon>Methanomicrobiales</taxon>
        <taxon>Methanomicrobiaceae</taxon>
        <taxon>Methanochimaera</taxon>
    </lineage>
</organism>
<evidence type="ECO:0000259" key="1">
    <source>
        <dbReference type="Pfam" id="PF13847"/>
    </source>
</evidence>
<protein>
    <submittedName>
        <fullName evidence="2">Class I SAM-dependent methyltransferase</fullName>
    </submittedName>
</protein>
<dbReference type="EMBL" id="CP043875">
    <property type="protein sequence ID" value="WOF16930.1"/>
    <property type="molecule type" value="Genomic_DNA"/>
</dbReference>
<dbReference type="Gene3D" id="3.40.50.150">
    <property type="entry name" value="Vaccinia Virus protein VP39"/>
    <property type="match status" value="1"/>
</dbReference>
<dbReference type="KEGG" id="mefw:F1737_09645"/>
<dbReference type="PANTHER" id="PTHR45128">
    <property type="entry name" value="METHYLTRANSFERASE TYPE 11"/>
    <property type="match status" value="1"/>
</dbReference>
<accession>A0AA97FCF8</accession>
<dbReference type="GeneID" id="85230431"/>
<feature type="domain" description="Methyltransferase" evidence="1">
    <location>
        <begin position="42"/>
        <end position="152"/>
    </location>
</feature>
<gene>
    <name evidence="2" type="ORF">F1737_09645</name>
</gene>
<keyword evidence="3" id="KW-1185">Reference proteome</keyword>
<dbReference type="InterPro" id="IPR029063">
    <property type="entry name" value="SAM-dependent_MTases_sf"/>
</dbReference>
<proteinExistence type="predicted"/>
<evidence type="ECO:0000313" key="2">
    <source>
        <dbReference type="EMBL" id="WOF16930.1"/>
    </source>
</evidence>
<dbReference type="GO" id="GO:0008757">
    <property type="term" value="F:S-adenosylmethionine-dependent methyltransferase activity"/>
    <property type="evidence" value="ECO:0007669"/>
    <property type="project" value="InterPro"/>
</dbReference>
<dbReference type="GO" id="GO:0032259">
    <property type="term" value="P:methylation"/>
    <property type="evidence" value="ECO:0007669"/>
    <property type="project" value="UniProtKB-KW"/>
</dbReference>
<dbReference type="AlphaFoldDB" id="A0AA97FCF8"/>
<dbReference type="Proteomes" id="UP001301797">
    <property type="component" value="Chromosome"/>
</dbReference>
<sequence length="190" mass="21273">MKKKEDTGNEKMPDTVFRIMAFTIKINDLFNPPSELVKLAGIKEGMTVVDYGCGPGSNTIWASEYAGETGLVYAVDIHPLAIEMVTKMAEKNNLSNIKTALAKGYNSGLENETADLVMALDMFHMIEEPEKFLSEIKRILKPDGVLFIDDGHQPRESARNKIIASGLFKIEEENKRFLRCRIKTNTQLSS</sequence>
<dbReference type="SUPFAM" id="SSF53335">
    <property type="entry name" value="S-adenosyl-L-methionine-dependent methyltransferases"/>
    <property type="match status" value="1"/>
</dbReference>